<reference evidence="2 3" key="1">
    <citation type="submission" date="2023-06" db="EMBL/GenBank/DDBJ databases">
        <title>Aquibacillus rhizosphaerae LR5S19.</title>
        <authorList>
            <person name="Sun J.-Q."/>
        </authorList>
    </citation>
    <scope>NUCLEOTIDE SEQUENCE [LARGE SCALE GENOMIC DNA]</scope>
    <source>
        <strain evidence="2 3">LR5S19</strain>
    </source>
</reference>
<comment type="caution">
    <text evidence="2">The sequence shown here is derived from an EMBL/GenBank/DDBJ whole genome shotgun (WGS) entry which is preliminary data.</text>
</comment>
<keyword evidence="3" id="KW-1185">Reference proteome</keyword>
<feature type="transmembrane region" description="Helical" evidence="1">
    <location>
        <begin position="80"/>
        <end position="100"/>
    </location>
</feature>
<evidence type="ECO:0000256" key="1">
    <source>
        <dbReference type="SAM" id="Phobius"/>
    </source>
</evidence>
<sequence length="233" mass="26896">MKNHNGIDEITLSYLNLQTPQEHRGNIFIFFLVFLDIIGLLPILGESFSALFFWPAIIPIGLLHIAAIVYMIAPYKFEHSYYLFFGVYGVVNTFIYFLVIQKLLYINIGIESQIVFILGAILLILLLVFFQWFNIKMLYSGTYAKLQQNKKKISVSPIITATAFGYIIAQFIMSALASGSIKLMVIITLISILSVVTAFFSIYIHRYFFIRKNYEIVKRTYPEFGLPKNLRRN</sequence>
<gene>
    <name evidence="2" type="ORF">QQS35_19600</name>
</gene>
<dbReference type="Proteomes" id="UP001235343">
    <property type="component" value="Unassembled WGS sequence"/>
</dbReference>
<protein>
    <submittedName>
        <fullName evidence="2">Uncharacterized protein</fullName>
    </submittedName>
</protein>
<dbReference type="RefSeq" id="WP_285933936.1">
    <property type="nucleotide sequence ID" value="NZ_JASTZU010000061.1"/>
</dbReference>
<keyword evidence="1" id="KW-0812">Transmembrane</keyword>
<proteinExistence type="predicted"/>
<organism evidence="2 3">
    <name type="scientific">Aquibacillus rhizosphaerae</name>
    <dbReference type="NCBI Taxonomy" id="3051431"/>
    <lineage>
        <taxon>Bacteria</taxon>
        <taxon>Bacillati</taxon>
        <taxon>Bacillota</taxon>
        <taxon>Bacilli</taxon>
        <taxon>Bacillales</taxon>
        <taxon>Bacillaceae</taxon>
        <taxon>Aquibacillus</taxon>
    </lineage>
</organism>
<name>A0ABT7L9W6_9BACI</name>
<keyword evidence="1" id="KW-0472">Membrane</keyword>
<evidence type="ECO:0000313" key="2">
    <source>
        <dbReference type="EMBL" id="MDL4842643.1"/>
    </source>
</evidence>
<feature type="transmembrane region" description="Helical" evidence="1">
    <location>
        <begin position="183"/>
        <end position="204"/>
    </location>
</feature>
<feature type="transmembrane region" description="Helical" evidence="1">
    <location>
        <begin position="154"/>
        <end position="177"/>
    </location>
</feature>
<feature type="transmembrane region" description="Helical" evidence="1">
    <location>
        <begin position="51"/>
        <end position="73"/>
    </location>
</feature>
<evidence type="ECO:0000313" key="3">
    <source>
        <dbReference type="Proteomes" id="UP001235343"/>
    </source>
</evidence>
<dbReference type="EMBL" id="JASTZU010000061">
    <property type="protein sequence ID" value="MDL4842643.1"/>
    <property type="molecule type" value="Genomic_DNA"/>
</dbReference>
<keyword evidence="1" id="KW-1133">Transmembrane helix</keyword>
<feature type="transmembrane region" description="Helical" evidence="1">
    <location>
        <begin position="27"/>
        <end position="45"/>
    </location>
</feature>
<feature type="transmembrane region" description="Helical" evidence="1">
    <location>
        <begin position="112"/>
        <end position="133"/>
    </location>
</feature>
<accession>A0ABT7L9W6</accession>